<keyword evidence="1" id="KW-1133">Transmembrane helix</keyword>
<protein>
    <submittedName>
        <fullName evidence="2">Uncharacterized protein</fullName>
    </submittedName>
</protein>
<name>A0A1L2CVG6_9CAUD</name>
<keyword evidence="1" id="KW-0472">Membrane</keyword>
<reference evidence="3" key="1">
    <citation type="submission" date="2016-01" db="EMBL/GenBank/DDBJ databases">
        <title>Isolation and Characterization of Enterobacteria phage CBB.</title>
        <authorList>
            <person name="Buttimer C.T.H."/>
            <person name="Hendrix H."/>
            <person name="Alexandre H."/>
            <person name="O'Mahony J."/>
            <person name="Lavigne R."/>
            <person name="Coffey A."/>
        </authorList>
    </citation>
    <scope>NUCLEOTIDE SEQUENCE [LARGE SCALE GENOMIC DNA]</scope>
</reference>
<evidence type="ECO:0000256" key="1">
    <source>
        <dbReference type="SAM" id="Phobius"/>
    </source>
</evidence>
<dbReference type="EMBL" id="KU574722">
    <property type="protein sequence ID" value="AMM43987.1"/>
    <property type="molecule type" value="Genomic_DNA"/>
</dbReference>
<gene>
    <name evidence="2" type="ORF">CBB_424</name>
</gene>
<keyword evidence="3" id="KW-1185">Reference proteome</keyword>
<sequence length="65" mass="7455">MSPVLAIICIWAFMFSIYYMSKSIKTIIAGEFRKFGSAVGMFVPFAIVWIDAFLRIFSVQHTGLW</sequence>
<proteinExistence type="predicted"/>
<organism evidence="2 3">
    <name type="scientific">Pectobacterium phage vB_PcaM_CBB</name>
    <dbReference type="NCBI Taxonomy" id="2772511"/>
    <lineage>
        <taxon>Viruses</taxon>
        <taxon>Duplodnaviria</taxon>
        <taxon>Heunggongvirae</taxon>
        <taxon>Uroviricota</taxon>
        <taxon>Caudoviricetes</taxon>
        <taxon>Mimasvirus</taxon>
        <taxon>Mimasvirus CBB</taxon>
    </lineage>
</organism>
<evidence type="ECO:0000313" key="3">
    <source>
        <dbReference type="Proteomes" id="UP000223891"/>
    </source>
</evidence>
<evidence type="ECO:0000313" key="2">
    <source>
        <dbReference type="EMBL" id="AMM43987.1"/>
    </source>
</evidence>
<keyword evidence="1" id="KW-0812">Transmembrane</keyword>
<dbReference type="Proteomes" id="UP000223891">
    <property type="component" value="Segment"/>
</dbReference>
<accession>A0A1L2CVG6</accession>
<feature type="transmembrane region" description="Helical" evidence="1">
    <location>
        <begin position="39"/>
        <end position="57"/>
    </location>
</feature>